<comment type="subcellular location">
    <subcellularLocation>
        <location evidence="1">Membrane</location>
        <topology evidence="1">Multi-pass membrane protein</topology>
    </subcellularLocation>
</comment>
<keyword evidence="4 6" id="KW-1133">Transmembrane helix</keyword>
<comment type="caution">
    <text evidence="7">The sequence shown here is derived from an EMBL/GenBank/DDBJ whole genome shotgun (WGS) entry which is preliminary data.</text>
</comment>
<reference evidence="7 8" key="1">
    <citation type="submission" date="2024-07" db="EMBL/GenBank/DDBJ databases">
        <title>Section-level genome sequencing and comparative genomics of Aspergillus sections Usti and Cavernicolus.</title>
        <authorList>
            <consortium name="Lawrence Berkeley National Laboratory"/>
            <person name="Nybo J.L."/>
            <person name="Vesth T.C."/>
            <person name="Theobald S."/>
            <person name="Frisvad J.C."/>
            <person name="Larsen T.O."/>
            <person name="Kjaerboelling I."/>
            <person name="Rothschild-Mancinelli K."/>
            <person name="Lyhne E.K."/>
            <person name="Kogle M.E."/>
            <person name="Barry K."/>
            <person name="Clum A."/>
            <person name="Na H."/>
            <person name="Ledsgaard L."/>
            <person name="Lin J."/>
            <person name="Lipzen A."/>
            <person name="Kuo A."/>
            <person name="Riley R."/>
            <person name="Mondo S."/>
            <person name="LaButti K."/>
            <person name="Haridas S."/>
            <person name="Pangalinan J."/>
            <person name="Salamov A.A."/>
            <person name="Simmons B.A."/>
            <person name="Magnuson J.K."/>
            <person name="Chen J."/>
            <person name="Drula E."/>
            <person name="Henrissat B."/>
            <person name="Wiebenga A."/>
            <person name="Lubbers R.J."/>
            <person name="Gomes A.C."/>
            <person name="Macurrencykelacurrency M.R."/>
            <person name="Stajich J."/>
            <person name="Grigoriev I.V."/>
            <person name="Mortensen U.H."/>
            <person name="De vries R.P."/>
            <person name="Baker S.E."/>
            <person name="Andersen M.R."/>
        </authorList>
    </citation>
    <scope>NUCLEOTIDE SEQUENCE [LARGE SCALE GENOMIC DNA]</scope>
    <source>
        <strain evidence="7 8">CBS 756.74</strain>
    </source>
</reference>
<feature type="transmembrane region" description="Helical" evidence="6">
    <location>
        <begin position="188"/>
        <end position="208"/>
    </location>
</feature>
<dbReference type="Proteomes" id="UP001610444">
    <property type="component" value="Unassembled WGS sequence"/>
</dbReference>
<gene>
    <name evidence="7" type="ORF">BJX68DRAFT_277515</name>
</gene>
<dbReference type="InterPro" id="IPR000791">
    <property type="entry name" value="Gpr1/Fun34/SatP-like"/>
</dbReference>
<comment type="similarity">
    <text evidence="2">Belongs to the acetate uptake transporter (AceTr) (TC 2.A.96) family.</text>
</comment>
<evidence type="ECO:0000313" key="8">
    <source>
        <dbReference type="Proteomes" id="UP001610444"/>
    </source>
</evidence>
<evidence type="ECO:0000256" key="5">
    <source>
        <dbReference type="ARBA" id="ARBA00023136"/>
    </source>
</evidence>
<dbReference type="GeneID" id="98163509"/>
<feature type="transmembrane region" description="Helical" evidence="6">
    <location>
        <begin position="64"/>
        <end position="84"/>
    </location>
</feature>
<evidence type="ECO:0000256" key="4">
    <source>
        <dbReference type="ARBA" id="ARBA00022989"/>
    </source>
</evidence>
<dbReference type="PANTHER" id="PTHR31123">
    <property type="entry name" value="ACCUMULATION OF DYADS PROTEIN 2-RELATED"/>
    <property type="match status" value="1"/>
</dbReference>
<dbReference type="InterPro" id="IPR051633">
    <property type="entry name" value="AceTr"/>
</dbReference>
<keyword evidence="8" id="KW-1185">Reference proteome</keyword>
<sequence length="242" mass="26636">MEKSQNQNQDAETLRSDIEAVRSCPVPTGRQLANPNPLGFGAFATTLMTLSLSNMGFRGVSNQTLFIADLCLLAGFGLLISAQWEMVRGGTFGYTVLAAFGLYYAGYGVLLMPSMGITNAYGGQTTEFYNAFGFYLLVWSILNFFFFLASLATNIPNIIIYSALELSYIFNCAAHFTIADGNTRMGEALTTTSGAFGFVSALAGFYMLCHDLCQDSLPFRLPLGETSRFFERRRRVEGEKEM</sequence>
<dbReference type="EMBL" id="JBFXLR010000039">
    <property type="protein sequence ID" value="KAL2844893.1"/>
    <property type="molecule type" value="Genomic_DNA"/>
</dbReference>
<evidence type="ECO:0000313" key="7">
    <source>
        <dbReference type="EMBL" id="KAL2844893.1"/>
    </source>
</evidence>
<feature type="transmembrane region" description="Helical" evidence="6">
    <location>
        <begin position="38"/>
        <end position="57"/>
    </location>
</feature>
<proteinExistence type="inferred from homology"/>
<feature type="transmembrane region" description="Helical" evidence="6">
    <location>
        <begin position="132"/>
        <end position="152"/>
    </location>
</feature>
<evidence type="ECO:0000256" key="2">
    <source>
        <dbReference type="ARBA" id="ARBA00005587"/>
    </source>
</evidence>
<dbReference type="Pfam" id="PF01184">
    <property type="entry name" value="Gpr1_Fun34_YaaH"/>
    <property type="match status" value="1"/>
</dbReference>
<feature type="transmembrane region" description="Helical" evidence="6">
    <location>
        <begin position="90"/>
        <end position="111"/>
    </location>
</feature>
<evidence type="ECO:0000256" key="6">
    <source>
        <dbReference type="SAM" id="Phobius"/>
    </source>
</evidence>
<evidence type="ECO:0000256" key="1">
    <source>
        <dbReference type="ARBA" id="ARBA00004141"/>
    </source>
</evidence>
<organism evidence="7 8">
    <name type="scientific">Aspergillus pseudodeflectus</name>
    <dbReference type="NCBI Taxonomy" id="176178"/>
    <lineage>
        <taxon>Eukaryota</taxon>
        <taxon>Fungi</taxon>
        <taxon>Dikarya</taxon>
        <taxon>Ascomycota</taxon>
        <taxon>Pezizomycotina</taxon>
        <taxon>Eurotiomycetes</taxon>
        <taxon>Eurotiomycetidae</taxon>
        <taxon>Eurotiales</taxon>
        <taxon>Aspergillaceae</taxon>
        <taxon>Aspergillus</taxon>
        <taxon>Aspergillus subgen. Nidulantes</taxon>
    </lineage>
</organism>
<keyword evidence="3 6" id="KW-0812">Transmembrane</keyword>
<accession>A0ABR4JXV4</accession>
<dbReference type="RefSeq" id="XP_070896359.1">
    <property type="nucleotide sequence ID" value="XM_071048345.1"/>
</dbReference>
<feature type="transmembrane region" description="Helical" evidence="6">
    <location>
        <begin position="158"/>
        <end position="176"/>
    </location>
</feature>
<name>A0ABR4JXV4_9EURO</name>
<protein>
    <submittedName>
        <fullName evidence="7">GPR1/FUN34/yaaH family-domain-containing protein</fullName>
    </submittedName>
</protein>
<keyword evidence="5 6" id="KW-0472">Membrane</keyword>
<evidence type="ECO:0000256" key="3">
    <source>
        <dbReference type="ARBA" id="ARBA00022692"/>
    </source>
</evidence>
<dbReference type="NCBIfam" id="NF038013">
    <property type="entry name" value="AceTr_1"/>
    <property type="match status" value="1"/>
</dbReference>
<dbReference type="PANTHER" id="PTHR31123:SF7">
    <property type="entry name" value="MARVEL DOMAIN-CONTAINING PROTEIN"/>
    <property type="match status" value="1"/>
</dbReference>